<dbReference type="HOGENOM" id="CLU_018782_0_0_1"/>
<dbReference type="PANTHER" id="PTHR13275:SF4">
    <property type="entry name" value="VACUOLAR PROTEIN SORTING-ASSOCIATED PROTEIN 72 HOMOLOG"/>
    <property type="match status" value="1"/>
</dbReference>
<dbReference type="GO" id="GO:0000812">
    <property type="term" value="C:Swr1 complex"/>
    <property type="evidence" value="ECO:0007669"/>
    <property type="project" value="EnsemblFungi"/>
</dbReference>
<feature type="region of interest" description="Disordered" evidence="2">
    <location>
        <begin position="1"/>
        <end position="140"/>
    </location>
</feature>
<feature type="compositionally biased region" description="Acidic residues" evidence="2">
    <location>
        <begin position="47"/>
        <end position="65"/>
    </location>
</feature>
<dbReference type="OrthoDB" id="49520at2759"/>
<gene>
    <name evidence="4" type="primary">TDEL0D05240</name>
    <name evidence="4" type="ORF">TDEL_0D05240</name>
</gene>
<evidence type="ECO:0000313" key="4">
    <source>
        <dbReference type="EMBL" id="CCE92108.1"/>
    </source>
</evidence>
<keyword evidence="5" id="KW-1185">Reference proteome</keyword>
<feature type="compositionally biased region" description="Basic residues" evidence="2">
    <location>
        <begin position="286"/>
        <end position="300"/>
    </location>
</feature>
<organism evidence="4 5">
    <name type="scientific">Torulaspora delbrueckii</name>
    <name type="common">Yeast</name>
    <name type="synonym">Candida colliculosa</name>
    <dbReference type="NCBI Taxonomy" id="4950"/>
    <lineage>
        <taxon>Eukaryota</taxon>
        <taxon>Fungi</taxon>
        <taxon>Dikarya</taxon>
        <taxon>Ascomycota</taxon>
        <taxon>Saccharomycotina</taxon>
        <taxon>Saccharomycetes</taxon>
        <taxon>Saccharomycetales</taxon>
        <taxon>Saccharomycetaceae</taxon>
        <taxon>Torulaspora</taxon>
    </lineage>
</organism>
<feature type="compositionally biased region" description="Basic and acidic residues" evidence="2">
    <location>
        <begin position="489"/>
        <end position="515"/>
    </location>
</feature>
<name>G8ZU14_TORDE</name>
<evidence type="ECO:0000259" key="3">
    <source>
        <dbReference type="SMART" id="SM00993"/>
    </source>
</evidence>
<feature type="compositionally biased region" description="Basic and acidic residues" evidence="2">
    <location>
        <begin position="369"/>
        <end position="390"/>
    </location>
</feature>
<dbReference type="Proteomes" id="UP000005627">
    <property type="component" value="Chromosome 4"/>
</dbReference>
<dbReference type="KEGG" id="tdl:TDEL_0D05240"/>
<feature type="compositionally biased region" description="Acidic residues" evidence="2">
    <location>
        <begin position="1"/>
        <end position="10"/>
    </location>
</feature>
<dbReference type="PANTHER" id="PTHR13275">
    <property type="entry name" value="YL-1 PROTEIN TRANSCRIPTION FACTOR-LIKE 1"/>
    <property type="match status" value="1"/>
</dbReference>
<dbReference type="Pfam" id="PF08265">
    <property type="entry name" value="YL1_C"/>
    <property type="match status" value="1"/>
</dbReference>
<dbReference type="eggNOG" id="KOG2897">
    <property type="taxonomic scope" value="Eukaryota"/>
</dbReference>
<accession>G8ZU14</accession>
<dbReference type="STRING" id="1076872.G8ZU14"/>
<dbReference type="RefSeq" id="XP_003681319.1">
    <property type="nucleotide sequence ID" value="XM_003681271.1"/>
</dbReference>
<feature type="compositionally biased region" description="Acidic residues" evidence="2">
    <location>
        <begin position="477"/>
        <end position="488"/>
    </location>
</feature>
<dbReference type="InterPro" id="IPR046757">
    <property type="entry name" value="YL1_N"/>
</dbReference>
<dbReference type="EMBL" id="HE616745">
    <property type="protein sequence ID" value="CCE92108.1"/>
    <property type="molecule type" value="Genomic_DNA"/>
</dbReference>
<evidence type="ECO:0000313" key="5">
    <source>
        <dbReference type="Proteomes" id="UP000005627"/>
    </source>
</evidence>
<comment type="similarity">
    <text evidence="1">Belongs to the VPS72/YL1 family.</text>
</comment>
<dbReference type="InterPro" id="IPR013272">
    <property type="entry name" value="Vps72/YL1_C"/>
</dbReference>
<feature type="compositionally biased region" description="Acidic residues" evidence="2">
    <location>
        <begin position="85"/>
        <end position="108"/>
    </location>
</feature>
<dbReference type="AlphaFoldDB" id="G8ZU14"/>
<sequence length="735" mass="83642">MSELESDSHEEEFLMGSRQRRSNAGNRMKKLLEQEVEEMQSKTGSLNDDELDLLFKEDAEDEDFESGNSASEPEDSVEKEQVSQVEDEDLVVSESDEEVSDQDEDGEQELQRQEIAQRKRKRKAKPPVLKRKAVKVDRSAEEAKSKATYELLKAESLLTSDRRTSKRSHVIANKLEIYEKLNMAEKKRKIIQERLKKHKEQQNDAILTQEDRLRIAAETEKLNLLSLNKYKEQEISKKQTRLAMQQRQKMKFKTGEPIIQEVTTAWIVTPAMEVDDKAYWDEQLKKRDKRRKKYPRRQSKKQSPGPGKDGKSKNLQKDEPRAVSDNADETNHSTLPAMEKKEEEIVNASTMPNSAVKGDEKTTPNPLNHAKEQNLKDEMISDEERKKKEMTGPPTNKGDEQTPENKPTIDKSDDIEKEQKIEASLGIAAEQLPVTKVPEKGDTRSSTKQTFFKGETEINVDNLTDSQDKKKTGVPDSQEEMLDNVQPEDETKHVSFEEPRIKTMDPVDQDAKEQMQDQSNANDPEIPELMDDVESEEEQIYQGPSQEVSKNFVTIYNFAVDSCKGDVRDELFGLQWSGSNNQRSTDVENISKLVMPEVLPGADDKSPIVPDLSFLSSFPAFGEYGKKVIYDVGLNTGKELEIEIKTLPPSGVLFPNGVRKKCFITNKECQYFDPKNGVPYSDVEAYKVIQELQNPLGAGTNDEPIPHFQWFGFKNGGIYLNLEQRPAKGVPEGFA</sequence>
<protein>
    <recommendedName>
        <fullName evidence="3">Vps72/YL1 C-terminal domain-containing protein</fullName>
    </recommendedName>
</protein>
<feature type="region of interest" description="Disordered" evidence="2">
    <location>
        <begin position="284"/>
        <end position="526"/>
    </location>
</feature>
<evidence type="ECO:0000256" key="1">
    <source>
        <dbReference type="ARBA" id="ARBA00006832"/>
    </source>
</evidence>
<dbReference type="SMART" id="SM00993">
    <property type="entry name" value="YL1_C"/>
    <property type="match status" value="1"/>
</dbReference>
<dbReference type="Pfam" id="PF05764">
    <property type="entry name" value="YL1"/>
    <property type="match status" value="1"/>
</dbReference>
<feature type="domain" description="Vps72/YL1 C-terminal" evidence="3">
    <location>
        <begin position="660"/>
        <end position="689"/>
    </location>
</feature>
<proteinExistence type="inferred from homology"/>
<dbReference type="FunCoup" id="G8ZU14">
    <property type="interactions" value="124"/>
</dbReference>
<feature type="compositionally biased region" description="Basic and acidic residues" evidence="2">
    <location>
        <begin position="308"/>
        <end position="322"/>
    </location>
</feature>
<feature type="compositionally biased region" description="Basic residues" evidence="2">
    <location>
        <begin position="118"/>
        <end position="133"/>
    </location>
</feature>
<dbReference type="GeneID" id="11503475"/>
<dbReference type="InParanoid" id="G8ZU14"/>
<evidence type="ECO:0000256" key="2">
    <source>
        <dbReference type="SAM" id="MobiDB-lite"/>
    </source>
</evidence>
<reference evidence="4 5" key="1">
    <citation type="journal article" date="2011" name="Proc. Natl. Acad. Sci. U.S.A.">
        <title>Evolutionary erosion of yeast sex chromosomes by mating-type switching accidents.</title>
        <authorList>
            <person name="Gordon J.L."/>
            <person name="Armisen D."/>
            <person name="Proux-Wera E."/>
            <person name="Oheigeartaigh S.S."/>
            <person name="Byrne K.P."/>
            <person name="Wolfe K.H."/>
        </authorList>
    </citation>
    <scope>NUCLEOTIDE SEQUENCE [LARGE SCALE GENOMIC DNA]</scope>
    <source>
        <strain evidence="5">ATCC 10662 / CBS 1146 / NBRC 0425 / NCYC 2629 / NRRL Y-866</strain>
    </source>
</reference>
<dbReference type="GO" id="GO:0006338">
    <property type="term" value="P:chromatin remodeling"/>
    <property type="evidence" value="ECO:0007669"/>
    <property type="project" value="EnsemblFungi"/>
</dbReference>
<feature type="compositionally biased region" description="Basic and acidic residues" evidence="2">
    <location>
        <begin position="407"/>
        <end position="421"/>
    </location>
</feature>
<dbReference type="GO" id="GO:0042393">
    <property type="term" value="F:histone binding"/>
    <property type="evidence" value="ECO:0007669"/>
    <property type="project" value="EnsemblFungi"/>
</dbReference>